<keyword evidence="1" id="KW-1133">Transmembrane helix</keyword>
<reference evidence="2" key="2">
    <citation type="submission" date="2021-04" db="EMBL/GenBank/DDBJ databases">
        <authorList>
            <person name="Zhang T."/>
            <person name="Zhang Y."/>
            <person name="Lu D."/>
            <person name="Zuo D."/>
            <person name="Du Z."/>
        </authorList>
    </citation>
    <scope>NUCLEOTIDE SEQUENCE</scope>
    <source>
        <strain evidence="2">JR1</strain>
    </source>
</reference>
<accession>A0A941F353</accession>
<evidence type="ECO:0000313" key="2">
    <source>
        <dbReference type="EMBL" id="MBR8534500.1"/>
    </source>
</evidence>
<dbReference type="AlphaFoldDB" id="A0A941F353"/>
<feature type="transmembrane region" description="Helical" evidence="1">
    <location>
        <begin position="77"/>
        <end position="98"/>
    </location>
</feature>
<organism evidence="2 3">
    <name type="scientific">Carboxylicivirga sediminis</name>
    <dbReference type="NCBI Taxonomy" id="2006564"/>
    <lineage>
        <taxon>Bacteria</taxon>
        <taxon>Pseudomonadati</taxon>
        <taxon>Bacteroidota</taxon>
        <taxon>Bacteroidia</taxon>
        <taxon>Marinilabiliales</taxon>
        <taxon>Marinilabiliaceae</taxon>
        <taxon>Carboxylicivirga</taxon>
    </lineage>
</organism>
<evidence type="ECO:0000256" key="1">
    <source>
        <dbReference type="SAM" id="Phobius"/>
    </source>
</evidence>
<feature type="transmembrane region" description="Helical" evidence="1">
    <location>
        <begin position="12"/>
        <end position="32"/>
    </location>
</feature>
<reference evidence="2" key="1">
    <citation type="journal article" date="2018" name="Int. J. Syst. Evol. Microbiol.">
        <title>Carboxylicivirga sediminis sp. nov., isolated from coastal sediment.</title>
        <authorList>
            <person name="Wang F.Q."/>
            <person name="Ren L.H."/>
            <person name="Zou R.J."/>
            <person name="Sun Y.Z."/>
            <person name="Liu X.J."/>
            <person name="Jiang F."/>
            <person name="Liu L.J."/>
        </authorList>
    </citation>
    <scope>NUCLEOTIDE SEQUENCE</scope>
    <source>
        <strain evidence="2">JR1</strain>
    </source>
</reference>
<feature type="transmembrane region" description="Helical" evidence="1">
    <location>
        <begin position="104"/>
        <end position="124"/>
    </location>
</feature>
<keyword evidence="1" id="KW-0812">Transmembrane</keyword>
<evidence type="ECO:0000313" key="3">
    <source>
        <dbReference type="Proteomes" id="UP000679220"/>
    </source>
</evidence>
<gene>
    <name evidence="2" type="ORF">KDU71_02930</name>
</gene>
<name>A0A941F353_9BACT</name>
<proteinExistence type="predicted"/>
<dbReference type="EMBL" id="JAGTAR010000002">
    <property type="protein sequence ID" value="MBR8534500.1"/>
    <property type="molecule type" value="Genomic_DNA"/>
</dbReference>
<comment type="caution">
    <text evidence="2">The sequence shown here is derived from an EMBL/GenBank/DDBJ whole genome shotgun (WGS) entry which is preliminary data.</text>
</comment>
<dbReference type="RefSeq" id="WP_212188400.1">
    <property type="nucleotide sequence ID" value="NZ_JAGTAR010000002.1"/>
</dbReference>
<keyword evidence="3" id="KW-1185">Reference proteome</keyword>
<sequence>MSINTAATGNSFFDIKMGTAGAFFLGAIVFAVNYAHGWQLALVAASKQGLYTFIIGGVMTKMTENIAIRIGQRRKALLMAVLIPTLLTSLLTFGMHSLKGTPEPFISTLPTFVFAPVGFYGWALRKRKQFDSLKTADLTN</sequence>
<protein>
    <submittedName>
        <fullName evidence="2">Uncharacterized protein</fullName>
    </submittedName>
</protein>
<dbReference type="Proteomes" id="UP000679220">
    <property type="component" value="Unassembled WGS sequence"/>
</dbReference>
<keyword evidence="1" id="KW-0472">Membrane</keyword>